<comment type="caution">
    <text evidence="1">The sequence shown here is derived from an EMBL/GenBank/DDBJ whole genome shotgun (WGS) entry which is preliminary data.</text>
</comment>
<gene>
    <name evidence="1" type="ORF">SNAT2548_LOCUS15132</name>
</gene>
<feature type="non-terminal residue" evidence="1">
    <location>
        <position position="1"/>
    </location>
</feature>
<proteinExistence type="predicted"/>
<dbReference type="OrthoDB" id="431245at2759"/>
<keyword evidence="2" id="KW-1185">Reference proteome</keyword>
<reference evidence="1" key="1">
    <citation type="submission" date="2021-02" db="EMBL/GenBank/DDBJ databases">
        <authorList>
            <person name="Dougan E. K."/>
            <person name="Rhodes N."/>
            <person name="Thang M."/>
            <person name="Chan C."/>
        </authorList>
    </citation>
    <scope>NUCLEOTIDE SEQUENCE</scope>
</reference>
<dbReference type="Proteomes" id="UP000604046">
    <property type="component" value="Unassembled WGS sequence"/>
</dbReference>
<protein>
    <submittedName>
        <fullName evidence="1">Uncharacterized protein</fullName>
    </submittedName>
</protein>
<dbReference type="EMBL" id="CAJNDS010001879">
    <property type="protein sequence ID" value="CAE7286213.1"/>
    <property type="molecule type" value="Genomic_DNA"/>
</dbReference>
<organism evidence="1 2">
    <name type="scientific">Symbiodinium natans</name>
    <dbReference type="NCBI Taxonomy" id="878477"/>
    <lineage>
        <taxon>Eukaryota</taxon>
        <taxon>Sar</taxon>
        <taxon>Alveolata</taxon>
        <taxon>Dinophyceae</taxon>
        <taxon>Suessiales</taxon>
        <taxon>Symbiodiniaceae</taxon>
        <taxon>Symbiodinium</taxon>
    </lineage>
</organism>
<feature type="non-terminal residue" evidence="1">
    <location>
        <position position="454"/>
    </location>
</feature>
<name>A0A812MWE8_9DINO</name>
<evidence type="ECO:0000313" key="2">
    <source>
        <dbReference type="Proteomes" id="UP000604046"/>
    </source>
</evidence>
<accession>A0A812MWE8</accession>
<dbReference type="AlphaFoldDB" id="A0A812MWE8"/>
<sequence>EKQINDDGCALSGYNSQFSQGLSSEVAASTNYLGKLQTQTPPDLQKVVFNSNSFVNTITVTEAGTLAVCYCAVTVDSICLDSSNWKLVTHLTVKGPQINQRWTFSTNVVFRFSYEGFGLTSGDTIRIISSDGRCSDDNFNPNTAAFAYTALKVKCPVPCTDVTLTGGTEPGDLTTKVLSADSYNCDVSNTNCETNDITTITVLSETETELVFQKPHGMMTGDEITMGANIFCAPGDPVCTDEMLTALKGSFAFADASGNSGTAPDTYIAAQKFIATENPLIGRVRIGWPATGRPQFTVIYAGARPEIGYIGRGGLWTHHSRAQTREEVMATAERANLRVCWRFGGNGAKYVEEIGKMTIRNPATMLGATISMSSPARQTAVPMILTFTTAGGVTGMRYEEAQDSLRLKIVFLRTDLLDIRYADLAGSEIPFTVATEDDFHEASQSICGKLFLEL</sequence>
<evidence type="ECO:0000313" key="1">
    <source>
        <dbReference type="EMBL" id="CAE7286213.1"/>
    </source>
</evidence>